<name>A0A1H0RQY1_9BACI</name>
<evidence type="ECO:0000256" key="3">
    <source>
        <dbReference type="ARBA" id="ARBA00023163"/>
    </source>
</evidence>
<keyword evidence="5" id="KW-0238">DNA-binding</keyword>
<dbReference type="PANTHER" id="PTHR30126:SF39">
    <property type="entry name" value="HTH-TYPE TRANSCRIPTIONAL REGULATOR CYSL"/>
    <property type="match status" value="1"/>
</dbReference>
<dbReference type="GO" id="GO:0006355">
    <property type="term" value="P:regulation of DNA-templated transcription"/>
    <property type="evidence" value="ECO:0007669"/>
    <property type="project" value="TreeGrafter"/>
</dbReference>
<keyword evidence="6" id="KW-1185">Reference proteome</keyword>
<dbReference type="InterPro" id="IPR005119">
    <property type="entry name" value="LysR_subst-bd"/>
</dbReference>
<dbReference type="GO" id="GO:0000976">
    <property type="term" value="F:transcription cis-regulatory region binding"/>
    <property type="evidence" value="ECO:0007669"/>
    <property type="project" value="TreeGrafter"/>
</dbReference>
<evidence type="ECO:0000313" key="6">
    <source>
        <dbReference type="Proteomes" id="UP000199159"/>
    </source>
</evidence>
<dbReference type="PANTHER" id="PTHR30126">
    <property type="entry name" value="HTH-TYPE TRANSCRIPTIONAL REGULATOR"/>
    <property type="match status" value="1"/>
</dbReference>
<evidence type="ECO:0000313" key="5">
    <source>
        <dbReference type="EMBL" id="SDP31810.1"/>
    </source>
</evidence>
<protein>
    <submittedName>
        <fullName evidence="5">DNA-binding transcriptional regulator, LysR family</fullName>
    </submittedName>
</protein>
<evidence type="ECO:0000256" key="2">
    <source>
        <dbReference type="ARBA" id="ARBA00023015"/>
    </source>
</evidence>
<dbReference type="Proteomes" id="UP000199159">
    <property type="component" value="Unassembled WGS sequence"/>
</dbReference>
<dbReference type="AlphaFoldDB" id="A0A1H0RQY1"/>
<evidence type="ECO:0000259" key="4">
    <source>
        <dbReference type="Pfam" id="PF03466"/>
    </source>
</evidence>
<dbReference type="EMBL" id="FNJU01000002">
    <property type="protein sequence ID" value="SDP31810.1"/>
    <property type="molecule type" value="Genomic_DNA"/>
</dbReference>
<proteinExistence type="inferred from homology"/>
<dbReference type="Pfam" id="PF03466">
    <property type="entry name" value="LysR_substrate"/>
    <property type="match status" value="1"/>
</dbReference>
<reference evidence="6" key="1">
    <citation type="submission" date="2016-10" db="EMBL/GenBank/DDBJ databases">
        <authorList>
            <person name="Varghese N."/>
            <person name="Submissions S."/>
        </authorList>
    </citation>
    <scope>NUCLEOTIDE SEQUENCE [LARGE SCALE GENOMIC DNA]</scope>
    <source>
        <strain evidence="6">IBRC-M10078</strain>
    </source>
</reference>
<dbReference type="SUPFAM" id="SSF53850">
    <property type="entry name" value="Periplasmic binding protein-like II"/>
    <property type="match status" value="1"/>
</dbReference>
<feature type="domain" description="LysR substrate-binding" evidence="4">
    <location>
        <begin position="19"/>
        <end position="222"/>
    </location>
</feature>
<keyword evidence="2" id="KW-0805">Transcription regulation</keyword>
<evidence type="ECO:0000256" key="1">
    <source>
        <dbReference type="ARBA" id="ARBA00009437"/>
    </source>
</evidence>
<dbReference type="CDD" id="cd08420">
    <property type="entry name" value="PBP2_CysL_like"/>
    <property type="match status" value="1"/>
</dbReference>
<gene>
    <name evidence="5" type="ORF">SAMN05216565_102340</name>
</gene>
<organism evidence="5 6">
    <name type="scientific">Litchfieldia salsa</name>
    <dbReference type="NCBI Taxonomy" id="930152"/>
    <lineage>
        <taxon>Bacteria</taxon>
        <taxon>Bacillati</taxon>
        <taxon>Bacillota</taxon>
        <taxon>Bacilli</taxon>
        <taxon>Bacillales</taxon>
        <taxon>Bacillaceae</taxon>
        <taxon>Litchfieldia</taxon>
    </lineage>
</organism>
<dbReference type="STRING" id="930152.SAMN05216565_102340"/>
<dbReference type="Gene3D" id="3.40.190.290">
    <property type="match status" value="1"/>
</dbReference>
<accession>A0A1H0RQY1</accession>
<keyword evidence="3" id="KW-0804">Transcription</keyword>
<comment type="similarity">
    <text evidence="1">Belongs to the LysR transcriptional regulatory family.</text>
</comment>
<sequence length="227" mass="25734">MIKMYELTIRDIYEHHHLVKGLIKVGASFTIGEYIIPAFLAELQKTYPNLEFEVVIGNTEKVVELVQLFKVDIGLIEGQTNERDLTIFPFLEDELVLIAPISHPLSQKKQIEIEDLQNQTWVTREKGSGTREYLDHVISSNGLKIDHLMVISSTQGIKEAVINGIGLSLISRSAITRDYEQNVISILCIESIPFFRKFSYVYSNSGGKNKNVDLLIEALKKHSTKKS</sequence>